<dbReference type="Gene3D" id="3.30.930.30">
    <property type="match status" value="1"/>
</dbReference>
<evidence type="ECO:0000256" key="1">
    <source>
        <dbReference type="SAM" id="Coils"/>
    </source>
</evidence>
<comment type="caution">
    <text evidence="2">The sequence shown here is derived from an EMBL/GenBank/DDBJ whole genome shotgun (WGS) entry which is preliminary data.</text>
</comment>
<dbReference type="Proteomes" id="UP000248925">
    <property type="component" value="Unassembled WGS sequence"/>
</dbReference>
<feature type="coiled-coil region" evidence="1">
    <location>
        <begin position="272"/>
        <end position="310"/>
    </location>
</feature>
<evidence type="ECO:0008006" key="4">
    <source>
        <dbReference type="Google" id="ProtNLM"/>
    </source>
</evidence>
<dbReference type="AlphaFoldDB" id="A0A2W4EE27"/>
<feature type="coiled-coil region" evidence="1">
    <location>
        <begin position="387"/>
        <end position="421"/>
    </location>
</feature>
<protein>
    <recommendedName>
        <fullName evidence="4">Mob protein</fullName>
    </recommendedName>
</protein>
<keyword evidence="3" id="KW-1185">Reference proteome</keyword>
<keyword evidence="1" id="KW-0175">Coiled coil</keyword>
<accession>A0A2W4EE27</accession>
<evidence type="ECO:0000313" key="2">
    <source>
        <dbReference type="EMBL" id="PZM10173.1"/>
    </source>
</evidence>
<dbReference type="EMBL" id="PCDP01000053">
    <property type="protein sequence ID" value="PZM10173.1"/>
    <property type="molecule type" value="Genomic_DNA"/>
</dbReference>
<proteinExistence type="predicted"/>
<gene>
    <name evidence="2" type="ORF">CPY51_23730</name>
</gene>
<reference evidence="2 3" key="1">
    <citation type="journal article" date="2018" name="Sci. Rep.">
        <title>Rhizobium tumorigenes sp. nov., a novel plant tumorigenic bacterium isolated from cane gall tumors on thornless blackberry.</title>
        <authorList>
            <person name="Kuzmanovi N."/>
            <person name="Smalla K."/>
            <person name="Gronow S."/>
            <person name="PuBawska J."/>
        </authorList>
    </citation>
    <scope>NUCLEOTIDE SEQUENCE [LARGE SCALE GENOMIC DNA]</scope>
    <source>
        <strain evidence="2 3">CCBAU 85046</strain>
    </source>
</reference>
<organism evidence="2 3">
    <name type="scientific">Rhizobium tubonense</name>
    <dbReference type="NCBI Taxonomy" id="484088"/>
    <lineage>
        <taxon>Bacteria</taxon>
        <taxon>Pseudomonadati</taxon>
        <taxon>Pseudomonadota</taxon>
        <taxon>Alphaproteobacteria</taxon>
        <taxon>Hyphomicrobiales</taxon>
        <taxon>Rhizobiaceae</taxon>
        <taxon>Rhizobium/Agrobacterium group</taxon>
        <taxon>Rhizobium</taxon>
    </lineage>
</organism>
<name>A0A2W4EE27_9HYPH</name>
<sequence>MLFLASLGLLIGYLRRQTVATGCQFLHIEGFSRKNDENGRTVTFVLDEAERRPNASTHVALPNPPETVFGISIPELRALHDERVLVAKDTMKNGRTRAIRSTQQTLGTVIASHPYEISDVLTDPSKAAEVKEWERRTVEWLKGQFGSQLVSVLRHTDERYCHLHCYLLPSNDMMKVSEIHPGYLAKAAIMSAGPGPGEDEKALNRRGDRGYRSALRAWQDHYFHDVGAPSGLTRIGPNVRRLKRAEWHAEMQVSQALKQSMARAEAVNAKRLELIRQTKQEAQRFVERTKQEVSEALHSAKKEAAAIRAEAVAIRTTAEREMQASNEASAAALFAQDRARQEQMHASTMLLDAVRFKGWGGRLRAFWDSLRESKLAFAIRQEVAVEIERVHSLVRSLRQRLRDEEKKRIDAERRAHEAMRDVKRALDAAHKATIERDRALAMLPRTPGQKLVMSQPAFAFPPPKPKERN</sequence>
<evidence type="ECO:0000313" key="3">
    <source>
        <dbReference type="Proteomes" id="UP000248925"/>
    </source>
</evidence>